<name>A0A915K3Q8_ROMCU</name>
<protein>
    <submittedName>
        <fullName evidence="3">Uncharacterized protein</fullName>
    </submittedName>
</protein>
<proteinExistence type="predicted"/>
<evidence type="ECO:0000256" key="1">
    <source>
        <dbReference type="SAM" id="MobiDB-lite"/>
    </source>
</evidence>
<evidence type="ECO:0000313" key="3">
    <source>
        <dbReference type="WBParaSite" id="nRc.2.0.1.t33415-RA"/>
    </source>
</evidence>
<evidence type="ECO:0000313" key="2">
    <source>
        <dbReference type="Proteomes" id="UP000887565"/>
    </source>
</evidence>
<feature type="region of interest" description="Disordered" evidence="1">
    <location>
        <begin position="1"/>
        <end position="24"/>
    </location>
</feature>
<dbReference type="WBParaSite" id="nRc.2.0.1.t33415-RA">
    <property type="protein sequence ID" value="nRc.2.0.1.t33415-RA"/>
    <property type="gene ID" value="nRc.2.0.1.g33415"/>
</dbReference>
<keyword evidence="2" id="KW-1185">Reference proteome</keyword>
<accession>A0A915K3Q8</accession>
<organism evidence="2 3">
    <name type="scientific">Romanomermis culicivorax</name>
    <name type="common">Nematode worm</name>
    <dbReference type="NCBI Taxonomy" id="13658"/>
    <lineage>
        <taxon>Eukaryota</taxon>
        <taxon>Metazoa</taxon>
        <taxon>Ecdysozoa</taxon>
        <taxon>Nematoda</taxon>
        <taxon>Enoplea</taxon>
        <taxon>Dorylaimia</taxon>
        <taxon>Mermithida</taxon>
        <taxon>Mermithoidea</taxon>
        <taxon>Mermithidae</taxon>
        <taxon>Romanomermis</taxon>
    </lineage>
</organism>
<sequence length="113" mass="13012">MRTEIQRRSEKRKEEDEQEELQEHDLIKNISPSANCPDLVGVIEIEEKPSTMIKVVCATCFAFRTLQNRGLKGESSRKEACRIKFRNSNNETGLLKSRCRSNSSLGRCLLFCF</sequence>
<reference evidence="3" key="1">
    <citation type="submission" date="2022-11" db="UniProtKB">
        <authorList>
            <consortium name="WormBaseParasite"/>
        </authorList>
    </citation>
    <scope>IDENTIFICATION</scope>
</reference>
<dbReference type="AlphaFoldDB" id="A0A915K3Q8"/>
<dbReference type="Proteomes" id="UP000887565">
    <property type="component" value="Unplaced"/>
</dbReference>